<evidence type="ECO:0000256" key="8">
    <source>
        <dbReference type="ARBA" id="ARBA00022989"/>
    </source>
</evidence>
<feature type="region of interest" description="Disordered" evidence="13">
    <location>
        <begin position="307"/>
        <end position="360"/>
    </location>
</feature>
<comment type="caution">
    <text evidence="17">The sequence shown here is derived from an EMBL/GenBank/DDBJ whole genome shotgun (WGS) entry which is preliminary data.</text>
</comment>
<dbReference type="PIRSF" id="PIRSF004862">
    <property type="entry name" value="FliF"/>
    <property type="match status" value="1"/>
</dbReference>
<dbReference type="AlphaFoldDB" id="A0A553JTB9"/>
<sequence length="571" mass="62915">MSTDMVVGTNLGSNDTAGGVQEENKSGGLGSFGGSDMLRQVTMILALAICLAVAVFVMLLAQEPEFRPLGKMATEDMIQVLDVLDKNKVDYKIEGDVVKVPEEQYQDVKLMLSREGVDNAASANDYLSQDSGFGVSQRMEQARLKHSQEQNLARAIEELKSVTRAKVILAIPKENVFARNRSKPSATVVITSRRSGLGQEEVDSIVDIVASAVQGLEPTRVTVTDSNGRLLNSGSQDGASARARRELELVQQKESEYRYKIESILMPILGPENFTSQVDVNMDFTAVEQTAKRYNPDLPALRSEMTVENNSNSGTNGGIPGALTNQPPMESNIPQDAMTEEAKKASRNSGSTHKEATRNFELDTTISHTKQQIGVVRRVSVSVAVDFKSGPVSEDGQVNRVPRTDQEMSNIRRLLEGAVGFNTQRGDVIEVVTVPFMDQLIEEMPALEMWEQPWFWRAAKLAMGGLVILALILFIVRPLLKKLIYPDNNGLPDEPKFGDELAEIEDQYASDTLGMLNRPEAEYSYNDDGSILIPNLHKDDDMIKAIRALVANEPELSTQVVKGWLQEDEPQ</sequence>
<dbReference type="InterPro" id="IPR006182">
    <property type="entry name" value="FliF_N_dom"/>
</dbReference>
<organism evidence="17 18">
    <name type="scientific">Shewanella hanedai</name>
    <name type="common">Alteromonas hanedai</name>
    <dbReference type="NCBI Taxonomy" id="25"/>
    <lineage>
        <taxon>Bacteria</taxon>
        <taxon>Pseudomonadati</taxon>
        <taxon>Pseudomonadota</taxon>
        <taxon>Gammaproteobacteria</taxon>
        <taxon>Alteromonadales</taxon>
        <taxon>Shewanellaceae</taxon>
        <taxon>Shewanella</taxon>
    </lineage>
</organism>
<evidence type="ECO:0000256" key="7">
    <source>
        <dbReference type="ARBA" id="ARBA00022692"/>
    </source>
</evidence>
<dbReference type="Proteomes" id="UP000318126">
    <property type="component" value="Unassembled WGS sequence"/>
</dbReference>
<comment type="similarity">
    <text evidence="4 12">Belongs to the FliF family.</text>
</comment>
<feature type="domain" description="Flagellar M-ring C-terminal" evidence="16">
    <location>
        <begin position="265"/>
        <end position="436"/>
    </location>
</feature>
<protein>
    <recommendedName>
        <fullName evidence="5 12">Flagellar M-ring protein</fullName>
    </recommendedName>
</protein>
<evidence type="ECO:0000256" key="9">
    <source>
        <dbReference type="ARBA" id="ARBA00023136"/>
    </source>
</evidence>
<dbReference type="GO" id="GO:0071973">
    <property type="term" value="P:bacterial-type flagellum-dependent cell motility"/>
    <property type="evidence" value="ECO:0007669"/>
    <property type="project" value="InterPro"/>
</dbReference>
<feature type="region of interest" description="Disordered" evidence="13">
    <location>
        <begin position="1"/>
        <end position="23"/>
    </location>
</feature>
<accession>A0A553JTB9</accession>
<evidence type="ECO:0000259" key="15">
    <source>
        <dbReference type="Pfam" id="PF01514"/>
    </source>
</evidence>
<proteinExistence type="inferred from homology"/>
<keyword evidence="17" id="KW-0969">Cilium</keyword>
<comment type="subcellular location">
    <subcellularLocation>
        <location evidence="2 12">Bacterial flagellum basal body</location>
    </subcellularLocation>
    <subcellularLocation>
        <location evidence="3">Cell membrane</location>
        <topology evidence="3">Multi-pass membrane protein</topology>
    </subcellularLocation>
</comment>
<evidence type="ECO:0000256" key="11">
    <source>
        <dbReference type="ARBA" id="ARBA00025936"/>
    </source>
</evidence>
<feature type="transmembrane region" description="Helical" evidence="14">
    <location>
        <begin position="454"/>
        <end position="476"/>
    </location>
</feature>
<evidence type="ECO:0000259" key="16">
    <source>
        <dbReference type="Pfam" id="PF08345"/>
    </source>
</evidence>
<evidence type="ECO:0000256" key="4">
    <source>
        <dbReference type="ARBA" id="ARBA00007971"/>
    </source>
</evidence>
<comment type="subunit">
    <text evidence="11">The basal body constitutes a major portion of the flagellar organelle and consists of four rings (L,P,S, and M) mounted on a central rod. The M ring is integral to the inner membrane of the cell and may be connected to the flagellar rod via the S ring. The S (supramembrane ring) lies just distal to the M ring. The L and P rings lie in the outer membrane and the periplasmic space, respectively.</text>
</comment>
<dbReference type="Pfam" id="PF08345">
    <property type="entry name" value="YscJ_FliF_C"/>
    <property type="match status" value="1"/>
</dbReference>
<dbReference type="OrthoDB" id="8554211at2"/>
<evidence type="ECO:0000256" key="6">
    <source>
        <dbReference type="ARBA" id="ARBA00022475"/>
    </source>
</evidence>
<gene>
    <name evidence="17" type="primary">fliF</name>
    <name evidence="17" type="ORF">FN961_04025</name>
</gene>
<feature type="transmembrane region" description="Helical" evidence="14">
    <location>
        <begin position="41"/>
        <end position="61"/>
    </location>
</feature>
<reference evidence="18" key="1">
    <citation type="submission" date="2019-07" db="EMBL/GenBank/DDBJ databases">
        <title>Shewanella sp. YLB-08 draft genomic sequence.</title>
        <authorList>
            <person name="Yu L."/>
        </authorList>
    </citation>
    <scope>NUCLEOTIDE SEQUENCE [LARGE SCALE GENOMIC DNA]</scope>
    <source>
        <strain evidence="18">JCM 20706</strain>
    </source>
</reference>
<dbReference type="PANTHER" id="PTHR30046:SF0">
    <property type="entry name" value="FLAGELLAR M-RING PROTEIN"/>
    <property type="match status" value="1"/>
</dbReference>
<dbReference type="GO" id="GO:0003774">
    <property type="term" value="F:cytoskeletal motor activity"/>
    <property type="evidence" value="ECO:0007669"/>
    <property type="project" value="InterPro"/>
</dbReference>
<dbReference type="PANTHER" id="PTHR30046">
    <property type="entry name" value="FLAGELLAR M-RING PROTEIN"/>
    <property type="match status" value="1"/>
</dbReference>
<keyword evidence="18" id="KW-1185">Reference proteome</keyword>
<dbReference type="InterPro" id="IPR013556">
    <property type="entry name" value="Flag_M-ring_C"/>
</dbReference>
<evidence type="ECO:0000256" key="3">
    <source>
        <dbReference type="ARBA" id="ARBA00004651"/>
    </source>
</evidence>
<evidence type="ECO:0000256" key="1">
    <source>
        <dbReference type="ARBA" id="ARBA00003820"/>
    </source>
</evidence>
<dbReference type="InterPro" id="IPR043427">
    <property type="entry name" value="YscJ/FliF"/>
</dbReference>
<dbReference type="EMBL" id="VKGK01000003">
    <property type="protein sequence ID" value="TRY15651.1"/>
    <property type="molecule type" value="Genomic_DNA"/>
</dbReference>
<evidence type="ECO:0000256" key="14">
    <source>
        <dbReference type="SAM" id="Phobius"/>
    </source>
</evidence>
<dbReference type="GO" id="GO:0005886">
    <property type="term" value="C:plasma membrane"/>
    <property type="evidence" value="ECO:0007669"/>
    <property type="project" value="UniProtKB-SubCell"/>
</dbReference>
<evidence type="ECO:0000256" key="13">
    <source>
        <dbReference type="SAM" id="MobiDB-lite"/>
    </source>
</evidence>
<keyword evidence="17" id="KW-0966">Cell projection</keyword>
<dbReference type="Pfam" id="PF01514">
    <property type="entry name" value="YscJ_FliF"/>
    <property type="match status" value="1"/>
</dbReference>
<keyword evidence="17" id="KW-0282">Flagellum</keyword>
<evidence type="ECO:0000256" key="2">
    <source>
        <dbReference type="ARBA" id="ARBA00004117"/>
    </source>
</evidence>
<feature type="domain" description="Flagellar M-ring N-terminal" evidence="15">
    <location>
        <begin position="62"/>
        <end position="232"/>
    </location>
</feature>
<feature type="compositionally biased region" description="Polar residues" evidence="13">
    <location>
        <begin position="323"/>
        <end position="334"/>
    </location>
</feature>
<name>A0A553JTB9_SHEHA</name>
<dbReference type="InterPro" id="IPR045851">
    <property type="entry name" value="AMP-bd_C_sf"/>
</dbReference>
<dbReference type="Gene3D" id="3.30.300.30">
    <property type="match status" value="1"/>
</dbReference>
<dbReference type="GO" id="GO:0009431">
    <property type="term" value="C:bacterial-type flagellum basal body, MS ring"/>
    <property type="evidence" value="ECO:0007669"/>
    <property type="project" value="InterPro"/>
</dbReference>
<dbReference type="PRINTS" id="PR01009">
    <property type="entry name" value="FLGMRINGFLIF"/>
</dbReference>
<evidence type="ECO:0000256" key="10">
    <source>
        <dbReference type="ARBA" id="ARBA00023143"/>
    </source>
</evidence>
<evidence type="ECO:0000256" key="5">
    <source>
        <dbReference type="ARBA" id="ARBA00017949"/>
    </source>
</evidence>
<dbReference type="InterPro" id="IPR000067">
    <property type="entry name" value="FlgMring_FliF"/>
</dbReference>
<dbReference type="NCBIfam" id="TIGR00206">
    <property type="entry name" value="fliF"/>
    <property type="match status" value="1"/>
</dbReference>
<keyword evidence="9 14" id="KW-0472">Membrane</keyword>
<keyword evidence="10 12" id="KW-0975">Bacterial flagellum</keyword>
<evidence type="ECO:0000313" key="17">
    <source>
        <dbReference type="EMBL" id="TRY15651.1"/>
    </source>
</evidence>
<keyword evidence="6" id="KW-1003">Cell membrane</keyword>
<evidence type="ECO:0000256" key="12">
    <source>
        <dbReference type="PIRNR" id="PIRNR004862"/>
    </source>
</evidence>
<keyword evidence="7 14" id="KW-0812">Transmembrane</keyword>
<keyword evidence="8 14" id="KW-1133">Transmembrane helix</keyword>
<comment type="function">
    <text evidence="1 12">The M ring may be actively involved in energy transduction.</text>
</comment>
<evidence type="ECO:0000313" key="18">
    <source>
        <dbReference type="Proteomes" id="UP000318126"/>
    </source>
</evidence>